<protein>
    <recommendedName>
        <fullName evidence="9">CRISPR-associated endoribonuclease Cas2</fullName>
        <ecNumber evidence="9">3.1.-.-</ecNumber>
    </recommendedName>
</protein>
<reference evidence="11 12" key="1">
    <citation type="submission" date="2023-10" db="EMBL/GenBank/DDBJ databases">
        <title>Glaciecola aquimarina strain GGW-M5 nov., isolated from a coastal seawater.</title>
        <authorList>
            <person name="Bayburt H."/>
            <person name="Kim J.M."/>
            <person name="Choi B.J."/>
            <person name="Jeon C.O."/>
        </authorList>
    </citation>
    <scope>NUCLEOTIDE SEQUENCE [LARGE SCALE GENOMIC DNA]</scope>
    <source>
        <strain evidence="11 12">KCTC 32108</strain>
    </source>
</reference>
<keyword evidence="3 9" id="KW-0540">Nuclease</keyword>
<evidence type="ECO:0000256" key="7">
    <source>
        <dbReference type="ARBA" id="ARBA00022842"/>
    </source>
</evidence>
<evidence type="ECO:0000313" key="11">
    <source>
        <dbReference type="EMBL" id="MDU0355805.1"/>
    </source>
</evidence>
<evidence type="ECO:0000313" key="12">
    <source>
        <dbReference type="Proteomes" id="UP001247805"/>
    </source>
</evidence>
<evidence type="ECO:0000256" key="2">
    <source>
        <dbReference type="ARBA" id="ARBA00009959"/>
    </source>
</evidence>
<dbReference type="Pfam" id="PF09827">
    <property type="entry name" value="CRISPR_Cas2"/>
    <property type="match status" value="1"/>
</dbReference>
<dbReference type="InterPro" id="IPR021127">
    <property type="entry name" value="CRISPR_associated_Cas2"/>
</dbReference>
<dbReference type="HAMAP" id="MF_01471">
    <property type="entry name" value="Cas2"/>
    <property type="match status" value="1"/>
</dbReference>
<keyword evidence="4 9" id="KW-0479">Metal-binding</keyword>
<comment type="similarity">
    <text evidence="2 9 10">Belongs to the CRISPR-associated endoribonuclease Cas2 protein family.</text>
</comment>
<dbReference type="SUPFAM" id="SSF143430">
    <property type="entry name" value="TTP0101/SSO1404-like"/>
    <property type="match status" value="1"/>
</dbReference>
<dbReference type="PANTHER" id="PTHR34405">
    <property type="entry name" value="CRISPR-ASSOCIATED ENDORIBONUCLEASE CAS2"/>
    <property type="match status" value="1"/>
</dbReference>
<dbReference type="EC" id="3.1.-.-" evidence="9"/>
<evidence type="ECO:0000256" key="9">
    <source>
        <dbReference type="HAMAP-Rule" id="MF_01471"/>
    </source>
</evidence>
<dbReference type="EMBL" id="JAWDIO010000002">
    <property type="protein sequence ID" value="MDU0355805.1"/>
    <property type="molecule type" value="Genomic_DNA"/>
</dbReference>
<comment type="cofactor">
    <cofactor evidence="1 9">
        <name>Mg(2+)</name>
        <dbReference type="ChEBI" id="CHEBI:18420"/>
    </cofactor>
</comment>
<feature type="binding site" evidence="9">
    <location>
        <position position="8"/>
    </location>
    <ligand>
        <name>Mg(2+)</name>
        <dbReference type="ChEBI" id="CHEBI:18420"/>
        <note>catalytic</note>
    </ligand>
</feature>
<dbReference type="PANTHER" id="PTHR34405:SF3">
    <property type="entry name" value="CRISPR-ASSOCIATED ENDORIBONUCLEASE CAS2 3"/>
    <property type="match status" value="1"/>
</dbReference>
<accession>A0ABU3T0N4</accession>
<dbReference type="Gene3D" id="3.30.70.240">
    <property type="match status" value="1"/>
</dbReference>
<evidence type="ECO:0000256" key="1">
    <source>
        <dbReference type="ARBA" id="ARBA00001946"/>
    </source>
</evidence>
<dbReference type="InterPro" id="IPR019199">
    <property type="entry name" value="Virulence_VapD/CRISPR_Cas2"/>
</dbReference>
<keyword evidence="7 9" id="KW-0460">Magnesium</keyword>
<dbReference type="Proteomes" id="UP001247805">
    <property type="component" value="Unassembled WGS sequence"/>
</dbReference>
<keyword evidence="12" id="KW-1185">Reference proteome</keyword>
<name>A0ABU3T0N4_9ALTE</name>
<evidence type="ECO:0000256" key="8">
    <source>
        <dbReference type="ARBA" id="ARBA00023118"/>
    </source>
</evidence>
<dbReference type="NCBIfam" id="TIGR01573">
    <property type="entry name" value="cas2"/>
    <property type="match status" value="1"/>
</dbReference>
<comment type="function">
    <text evidence="9">CRISPR (clustered regularly interspaced short palindromic repeat), is an adaptive immune system that provides protection against mobile genetic elements (viruses, transposable elements and conjugative plasmids). CRISPR clusters contain sequences complementary to antecedent mobile elements and target invading nucleic acids. CRISPR clusters are transcribed and processed into CRISPR RNA (crRNA). Functions as a ssRNA-specific endoribonuclease. Involved in the integration of spacer DNA into the CRISPR cassette.</text>
</comment>
<comment type="subunit">
    <text evidence="9">Homodimer, forms a heterotetramer with a Cas1 homodimer.</text>
</comment>
<evidence type="ECO:0000256" key="6">
    <source>
        <dbReference type="ARBA" id="ARBA00022801"/>
    </source>
</evidence>
<evidence type="ECO:0000256" key="4">
    <source>
        <dbReference type="ARBA" id="ARBA00022723"/>
    </source>
</evidence>
<evidence type="ECO:0000256" key="5">
    <source>
        <dbReference type="ARBA" id="ARBA00022759"/>
    </source>
</evidence>
<gene>
    <name evidence="9 11" type="primary">cas2</name>
    <name evidence="11" type="ORF">RS130_19645</name>
</gene>
<sequence length="97" mass="11334">MMILVTYDVSFEDGNGQKRLRHIAKTCLNYGTRVQYSVFECDIDSSQWVVFKDTLLSIYDPSVDSLRFYKLGKGWRNRVEHHGAKRAVDIFQDDLII</sequence>
<evidence type="ECO:0000256" key="3">
    <source>
        <dbReference type="ARBA" id="ARBA00022722"/>
    </source>
</evidence>
<dbReference type="RefSeq" id="WP_316027326.1">
    <property type="nucleotide sequence ID" value="NZ_JAWDIO010000002.1"/>
</dbReference>
<keyword evidence="6 9" id="KW-0378">Hydrolase</keyword>
<keyword evidence="5 9" id="KW-0255">Endonuclease</keyword>
<organism evidence="11 12">
    <name type="scientific">Paraglaciecola aquimarina</name>
    <dbReference type="NCBI Taxonomy" id="1235557"/>
    <lineage>
        <taxon>Bacteria</taxon>
        <taxon>Pseudomonadati</taxon>
        <taxon>Pseudomonadota</taxon>
        <taxon>Gammaproteobacteria</taxon>
        <taxon>Alteromonadales</taxon>
        <taxon>Alteromonadaceae</taxon>
        <taxon>Paraglaciecola</taxon>
    </lineage>
</organism>
<keyword evidence="8 9" id="KW-0051">Antiviral defense</keyword>
<evidence type="ECO:0000256" key="10">
    <source>
        <dbReference type="PIRNR" id="PIRNR032582"/>
    </source>
</evidence>
<dbReference type="PIRSF" id="PIRSF032582">
    <property type="entry name" value="Cas2"/>
    <property type="match status" value="1"/>
</dbReference>
<dbReference type="CDD" id="cd09725">
    <property type="entry name" value="Cas2_I_II_III"/>
    <property type="match status" value="1"/>
</dbReference>
<comment type="caution">
    <text evidence="11">The sequence shown here is derived from an EMBL/GenBank/DDBJ whole genome shotgun (WGS) entry which is preliminary data.</text>
</comment>
<proteinExistence type="inferred from homology"/>
<dbReference type="GO" id="GO:0004519">
    <property type="term" value="F:endonuclease activity"/>
    <property type="evidence" value="ECO:0007669"/>
    <property type="project" value="UniProtKB-KW"/>
</dbReference>